<protein>
    <recommendedName>
        <fullName evidence="3 11">Shikimate kinase</fullName>
        <shortName evidence="11">SK</shortName>
        <ecNumber evidence="3 11">2.7.1.71</ecNumber>
    </recommendedName>
</protein>
<feature type="binding site" evidence="11">
    <location>
        <position position="139"/>
    </location>
    <ligand>
        <name>substrate</name>
    </ligand>
</feature>
<dbReference type="PANTHER" id="PTHR21087">
    <property type="entry name" value="SHIKIMATE KINASE"/>
    <property type="match status" value="1"/>
</dbReference>
<keyword evidence="7 11" id="KW-0418">Kinase</keyword>
<dbReference type="InterPro" id="IPR000623">
    <property type="entry name" value="Shikimate_kinase/TSH1"/>
</dbReference>
<dbReference type="PROSITE" id="PS01128">
    <property type="entry name" value="SHIKIMATE_KINASE"/>
    <property type="match status" value="1"/>
</dbReference>
<dbReference type="PRINTS" id="PR01100">
    <property type="entry name" value="SHIKIMTKNASE"/>
</dbReference>
<gene>
    <name evidence="11 12" type="primary">aroK</name>
    <name evidence="12" type="ORF">D6C00_09015</name>
</gene>
<dbReference type="AlphaFoldDB" id="A0A426QK00"/>
<dbReference type="GO" id="GO:0000287">
    <property type="term" value="F:magnesium ion binding"/>
    <property type="evidence" value="ECO:0007669"/>
    <property type="project" value="UniProtKB-UniRule"/>
</dbReference>
<dbReference type="EC" id="2.7.1.71" evidence="3 11"/>
<dbReference type="GO" id="GO:0009073">
    <property type="term" value="P:aromatic amino acid family biosynthetic process"/>
    <property type="evidence" value="ECO:0007669"/>
    <property type="project" value="UniProtKB-KW"/>
</dbReference>
<reference evidence="12 13" key="1">
    <citation type="journal article" date="2010" name="Int. J. Syst. Evol. Microbiol.">
        <title>Thiohalobacter thiocyanaticus gen. nov., sp. nov., a moderately halophilic, sulfur-oxidizing gammaproteobacterium from hypersaline lakes, that utilizes thiocyanate.</title>
        <authorList>
            <person name="Sorokin D.Y."/>
            <person name="Kovaleva O.L."/>
            <person name="Tourova T.P."/>
            <person name="Muyzer G."/>
        </authorList>
    </citation>
    <scope>NUCLEOTIDE SEQUENCE [LARGE SCALE GENOMIC DNA]</scope>
    <source>
        <strain evidence="12 13">Hrh1</strain>
    </source>
</reference>
<name>A0A426QK00_9GAMM</name>
<evidence type="ECO:0000256" key="1">
    <source>
        <dbReference type="ARBA" id="ARBA00004842"/>
    </source>
</evidence>
<comment type="pathway">
    <text evidence="1 11">Metabolic intermediate biosynthesis; chorismate biosynthesis; chorismate from D-erythrose 4-phosphate and phosphoenolpyruvate: step 5/7.</text>
</comment>
<comment type="catalytic activity">
    <reaction evidence="10 11">
        <text>shikimate + ATP = 3-phosphoshikimate + ADP + H(+)</text>
        <dbReference type="Rhea" id="RHEA:13121"/>
        <dbReference type="ChEBI" id="CHEBI:15378"/>
        <dbReference type="ChEBI" id="CHEBI:30616"/>
        <dbReference type="ChEBI" id="CHEBI:36208"/>
        <dbReference type="ChEBI" id="CHEBI:145989"/>
        <dbReference type="ChEBI" id="CHEBI:456216"/>
        <dbReference type="EC" id="2.7.1.71"/>
    </reaction>
</comment>
<keyword evidence="6 11" id="KW-0547">Nucleotide-binding</keyword>
<evidence type="ECO:0000313" key="13">
    <source>
        <dbReference type="Proteomes" id="UP000287798"/>
    </source>
</evidence>
<dbReference type="CDD" id="cd00464">
    <property type="entry name" value="SK"/>
    <property type="match status" value="1"/>
</dbReference>
<dbReference type="GO" id="GO:0009423">
    <property type="term" value="P:chorismate biosynthetic process"/>
    <property type="evidence" value="ECO:0007669"/>
    <property type="project" value="UniProtKB-UniRule"/>
</dbReference>
<evidence type="ECO:0000256" key="5">
    <source>
        <dbReference type="ARBA" id="ARBA00022679"/>
    </source>
</evidence>
<dbReference type="InterPro" id="IPR027417">
    <property type="entry name" value="P-loop_NTPase"/>
</dbReference>
<dbReference type="SUPFAM" id="SSF52540">
    <property type="entry name" value="P-loop containing nucleoside triphosphate hydrolases"/>
    <property type="match status" value="1"/>
</dbReference>
<dbReference type="GO" id="GO:0004765">
    <property type="term" value="F:shikimate kinase activity"/>
    <property type="evidence" value="ECO:0007669"/>
    <property type="project" value="UniProtKB-UniRule"/>
</dbReference>
<dbReference type="NCBIfam" id="NF003456">
    <property type="entry name" value="PRK05057.1"/>
    <property type="match status" value="1"/>
</dbReference>
<keyword evidence="11" id="KW-0460">Magnesium</keyword>
<keyword evidence="13" id="KW-1185">Reference proteome</keyword>
<evidence type="ECO:0000256" key="4">
    <source>
        <dbReference type="ARBA" id="ARBA00022605"/>
    </source>
</evidence>
<feature type="binding site" evidence="11">
    <location>
        <position position="18"/>
    </location>
    <ligand>
        <name>Mg(2+)</name>
        <dbReference type="ChEBI" id="CHEBI:18420"/>
    </ligand>
</feature>
<dbReference type="OrthoDB" id="9800332at2"/>
<dbReference type="GO" id="GO:0008652">
    <property type="term" value="P:amino acid biosynthetic process"/>
    <property type="evidence" value="ECO:0007669"/>
    <property type="project" value="UniProtKB-KW"/>
</dbReference>
<evidence type="ECO:0000256" key="3">
    <source>
        <dbReference type="ARBA" id="ARBA00012154"/>
    </source>
</evidence>
<sequence length="187" mass="21442">MKMPGNLFLVGPMGAGKSTIGRQLARSLHRDFHDSDREIELRTGVDIPFIFEKEGEEGFRRREAEVIDDLTRMQDIVLATGGGAVTREINRRHLAERGTVIYLHTSVDQQLARTARDRNRPLLQTENPRARLETLMAEREPRYRELASLVIETDGRSVKDVVREIVQRLDAGGEDQHRPPPDRARRR</sequence>
<evidence type="ECO:0000256" key="2">
    <source>
        <dbReference type="ARBA" id="ARBA00006997"/>
    </source>
</evidence>
<organism evidence="12 13">
    <name type="scientific">Thiohalobacter thiocyanaticus</name>
    <dbReference type="NCBI Taxonomy" id="585455"/>
    <lineage>
        <taxon>Bacteria</taxon>
        <taxon>Pseudomonadati</taxon>
        <taxon>Pseudomonadota</taxon>
        <taxon>Gammaproteobacteria</taxon>
        <taxon>Thiohalobacterales</taxon>
        <taxon>Thiohalobacteraceae</taxon>
        <taxon>Thiohalobacter</taxon>
    </lineage>
</organism>
<dbReference type="Proteomes" id="UP000287798">
    <property type="component" value="Unassembled WGS sequence"/>
</dbReference>
<feature type="binding site" evidence="11">
    <location>
        <position position="156"/>
    </location>
    <ligand>
        <name>ATP</name>
        <dbReference type="ChEBI" id="CHEBI:30616"/>
    </ligand>
</feature>
<evidence type="ECO:0000256" key="10">
    <source>
        <dbReference type="ARBA" id="ARBA00048567"/>
    </source>
</evidence>
<keyword evidence="4 11" id="KW-0028">Amino-acid biosynthesis</keyword>
<dbReference type="InterPro" id="IPR023000">
    <property type="entry name" value="Shikimate_kinase_CS"/>
</dbReference>
<evidence type="ECO:0000256" key="9">
    <source>
        <dbReference type="ARBA" id="ARBA00023141"/>
    </source>
</evidence>
<dbReference type="Gene3D" id="3.40.50.300">
    <property type="entry name" value="P-loop containing nucleotide triphosphate hydrolases"/>
    <property type="match status" value="1"/>
</dbReference>
<evidence type="ECO:0000256" key="11">
    <source>
        <dbReference type="HAMAP-Rule" id="MF_00109"/>
    </source>
</evidence>
<comment type="cofactor">
    <cofactor evidence="11">
        <name>Mg(2+)</name>
        <dbReference type="ChEBI" id="CHEBI:18420"/>
    </cofactor>
    <text evidence="11">Binds 1 Mg(2+) ion per subunit.</text>
</comment>
<dbReference type="RefSeq" id="WP_125181419.1">
    <property type="nucleotide sequence ID" value="NZ_QZMU01000001.1"/>
</dbReference>
<evidence type="ECO:0000313" key="12">
    <source>
        <dbReference type="EMBL" id="RRQ22078.1"/>
    </source>
</evidence>
<comment type="subunit">
    <text evidence="11">Monomer.</text>
</comment>
<feature type="binding site" evidence="11">
    <location>
        <position position="82"/>
    </location>
    <ligand>
        <name>substrate</name>
    </ligand>
</feature>
<dbReference type="PANTHER" id="PTHR21087:SF16">
    <property type="entry name" value="SHIKIMATE KINASE 1, CHLOROPLASTIC"/>
    <property type="match status" value="1"/>
</dbReference>
<evidence type="ECO:0000256" key="6">
    <source>
        <dbReference type="ARBA" id="ARBA00022741"/>
    </source>
</evidence>
<keyword evidence="8 11" id="KW-0067">ATP-binding</keyword>
<keyword evidence="11" id="KW-0479">Metal-binding</keyword>
<evidence type="ECO:0000256" key="8">
    <source>
        <dbReference type="ARBA" id="ARBA00022840"/>
    </source>
</evidence>
<dbReference type="Pfam" id="PF01202">
    <property type="entry name" value="SKI"/>
    <property type="match status" value="1"/>
</dbReference>
<comment type="caution">
    <text evidence="12">The sequence shown here is derived from an EMBL/GenBank/DDBJ whole genome shotgun (WGS) entry which is preliminary data.</text>
</comment>
<keyword evidence="11" id="KW-0963">Cytoplasm</keyword>
<keyword evidence="9 11" id="KW-0057">Aromatic amino acid biosynthesis</keyword>
<dbReference type="GO" id="GO:0005829">
    <property type="term" value="C:cytosol"/>
    <property type="evidence" value="ECO:0007669"/>
    <property type="project" value="TreeGrafter"/>
</dbReference>
<comment type="subcellular location">
    <subcellularLocation>
        <location evidence="11">Cytoplasm</location>
    </subcellularLocation>
</comment>
<feature type="binding site" evidence="11">
    <location>
        <position position="120"/>
    </location>
    <ligand>
        <name>ATP</name>
        <dbReference type="ChEBI" id="CHEBI:30616"/>
    </ligand>
</feature>
<dbReference type="HAMAP" id="MF_00109">
    <property type="entry name" value="Shikimate_kinase"/>
    <property type="match status" value="1"/>
</dbReference>
<keyword evidence="5 11" id="KW-0808">Transferase</keyword>
<accession>A0A426QK00</accession>
<dbReference type="UniPathway" id="UPA00053">
    <property type="reaction ID" value="UER00088"/>
</dbReference>
<dbReference type="EMBL" id="QZMU01000001">
    <property type="protein sequence ID" value="RRQ22078.1"/>
    <property type="molecule type" value="Genomic_DNA"/>
</dbReference>
<evidence type="ECO:0000256" key="7">
    <source>
        <dbReference type="ARBA" id="ARBA00022777"/>
    </source>
</evidence>
<dbReference type="InterPro" id="IPR031322">
    <property type="entry name" value="Shikimate/glucono_kinase"/>
</dbReference>
<comment type="similarity">
    <text evidence="2 11">Belongs to the shikimate kinase family.</text>
</comment>
<proteinExistence type="inferred from homology"/>
<feature type="binding site" evidence="11">
    <location>
        <begin position="14"/>
        <end position="19"/>
    </location>
    <ligand>
        <name>ATP</name>
        <dbReference type="ChEBI" id="CHEBI:30616"/>
    </ligand>
</feature>
<dbReference type="GO" id="GO:0005524">
    <property type="term" value="F:ATP binding"/>
    <property type="evidence" value="ECO:0007669"/>
    <property type="project" value="UniProtKB-UniRule"/>
</dbReference>
<comment type="function">
    <text evidence="11">Catalyzes the specific phosphorylation of the 3-hydroxyl group of shikimic acid using ATP as a cosubstrate.</text>
</comment>
<feature type="binding site" evidence="11">
    <location>
        <position position="36"/>
    </location>
    <ligand>
        <name>substrate</name>
    </ligand>
</feature>
<feature type="binding site" evidence="11">
    <location>
        <position position="60"/>
    </location>
    <ligand>
        <name>substrate</name>
    </ligand>
</feature>